<gene>
    <name evidence="2" type="ORF">IMSHALPRED_008110</name>
</gene>
<name>A0A8H3FSS3_9LECA</name>
<dbReference type="EMBL" id="CAJPDT010000056">
    <property type="protein sequence ID" value="CAF9930198.1"/>
    <property type="molecule type" value="Genomic_DNA"/>
</dbReference>
<reference evidence="2" key="1">
    <citation type="submission" date="2021-03" db="EMBL/GenBank/DDBJ databases">
        <authorList>
            <person name="Tagirdzhanova G."/>
        </authorList>
    </citation>
    <scope>NUCLEOTIDE SEQUENCE</scope>
</reference>
<evidence type="ECO:0000313" key="3">
    <source>
        <dbReference type="Proteomes" id="UP000664534"/>
    </source>
</evidence>
<protein>
    <submittedName>
        <fullName evidence="2">Uncharacterized protein</fullName>
    </submittedName>
</protein>
<organism evidence="2 3">
    <name type="scientific">Imshaugia aleurites</name>
    <dbReference type="NCBI Taxonomy" id="172621"/>
    <lineage>
        <taxon>Eukaryota</taxon>
        <taxon>Fungi</taxon>
        <taxon>Dikarya</taxon>
        <taxon>Ascomycota</taxon>
        <taxon>Pezizomycotina</taxon>
        <taxon>Lecanoromycetes</taxon>
        <taxon>OSLEUM clade</taxon>
        <taxon>Lecanoromycetidae</taxon>
        <taxon>Lecanorales</taxon>
        <taxon>Lecanorineae</taxon>
        <taxon>Parmeliaceae</taxon>
        <taxon>Imshaugia</taxon>
    </lineage>
</organism>
<proteinExistence type="predicted"/>
<evidence type="ECO:0000256" key="1">
    <source>
        <dbReference type="SAM" id="MobiDB-lite"/>
    </source>
</evidence>
<dbReference type="Proteomes" id="UP000664534">
    <property type="component" value="Unassembled WGS sequence"/>
</dbReference>
<comment type="caution">
    <text evidence="2">The sequence shown here is derived from an EMBL/GenBank/DDBJ whole genome shotgun (WGS) entry which is preliminary data.</text>
</comment>
<feature type="region of interest" description="Disordered" evidence="1">
    <location>
        <begin position="991"/>
        <end position="1011"/>
    </location>
</feature>
<sequence>MARASSALRGFVHAFSHPKSTRVDSIVPVFLAPAVVQERTISKRTQVRRDHGSRTYASVTASQYLTENSVDSYVHSKPRLSFEVQGLISSPRRLKPAAWATAIESYLPLNLRLGGTNVAESVIRHEILRPIHTLPEVLSMARSCCKADLLSYIGVYQERWEAVIWLVKAMMDQFPGHGEMERRSYQLPQLSWCGADQGLNEATENAIQLEMPRPSDALREHMDWNGRLSLDQYTCPYKSDRWDDPHLLGRKSLGQIWQSLGIMILQAGDYPAADASYSNIMSHVFQILGHLHRINALPDSIYNYAPPTDPTVLQRPPTLHLLSRRIMSTLSDVEWGLQWEETITKAMSRGYDLPKASVQPKIREFGPELWLDLVLWACVEGGWIIEGARIVIEMQKRAGSKHTRWLTISWPEICEMKAPKLDWTSILKLEIDKTRLNQVGGIGIATGTNSHVEMGTRTVSREVVLALMDGLFNDPQSTVGGFGLTTVELRRSMIACKSLLDCNHPDLGSSFMDTAILRIFESFENVREQPGSLDRFLDLRSVELKQVTCSSGTRSSAQDHEIDDSAAVLGLRYRNLCRFSIDANLQGSLRTFKKIQSTIDTQREGRILAFVDELRERLGRGDDVSDLIGDKADYAALTQPPQIPLGALVSFIDLITNCRLFDLGKWLLLNEDIDGGLMDPAFYYDQNMQPALLRFGTATSDSRLLTKILVGLKTPLSEPVVHALLRFQVVLGTWTAVEELLDYLKRTPDMAWKPSDATSIAKAILQMEHERSDNANADSVPQALSILQNLVNGKYNNKADPSQLQPDFSQIRMANQLGRIVQTLPGSLGKITTRLTGENLRAHASADITPNAFNIILETMVDSYGSLAGKKLWDQWCRAPNIGKREQQWRPLPGDGERVVTPTLYMLRSILRPVLETRRALRAAMKEELIEVQKSKTSNHRQVLTFSAPNERYRLSATDQQILDWGVSMYKQFGLSESEIDGEIPGFFPQRRSVKSLQDEDDVDNEAGGVP</sequence>
<accession>A0A8H3FSS3</accession>
<keyword evidence="3" id="KW-1185">Reference proteome</keyword>
<dbReference type="AlphaFoldDB" id="A0A8H3FSS3"/>
<evidence type="ECO:0000313" key="2">
    <source>
        <dbReference type="EMBL" id="CAF9930198.1"/>
    </source>
</evidence>
<dbReference type="OrthoDB" id="5341924at2759"/>